<keyword evidence="1" id="KW-0472">Membrane</keyword>
<gene>
    <name evidence="2" type="ORF">METZ01_LOCUS82591</name>
</gene>
<evidence type="ECO:0000313" key="2">
    <source>
        <dbReference type="EMBL" id="SVA29737.1"/>
    </source>
</evidence>
<accession>A0A381UQX5</accession>
<proteinExistence type="predicted"/>
<keyword evidence="1" id="KW-1133">Transmembrane helix</keyword>
<name>A0A381UQX5_9ZZZZ</name>
<dbReference type="AlphaFoldDB" id="A0A381UQX5"/>
<organism evidence="2">
    <name type="scientific">marine metagenome</name>
    <dbReference type="NCBI Taxonomy" id="408172"/>
    <lineage>
        <taxon>unclassified sequences</taxon>
        <taxon>metagenomes</taxon>
        <taxon>ecological metagenomes</taxon>
    </lineage>
</organism>
<keyword evidence="1" id="KW-0812">Transmembrane</keyword>
<protein>
    <submittedName>
        <fullName evidence="2">Uncharacterized protein</fullName>
    </submittedName>
</protein>
<dbReference type="EMBL" id="UINC01006803">
    <property type="protein sequence ID" value="SVA29737.1"/>
    <property type="molecule type" value="Genomic_DNA"/>
</dbReference>
<reference evidence="2" key="1">
    <citation type="submission" date="2018-05" db="EMBL/GenBank/DDBJ databases">
        <authorList>
            <person name="Lanie J.A."/>
            <person name="Ng W.-L."/>
            <person name="Kazmierczak K.M."/>
            <person name="Andrzejewski T.M."/>
            <person name="Davidsen T.M."/>
            <person name="Wayne K.J."/>
            <person name="Tettelin H."/>
            <person name="Glass J.I."/>
            <person name="Rusch D."/>
            <person name="Podicherti R."/>
            <person name="Tsui H.-C.T."/>
            <person name="Winkler M.E."/>
        </authorList>
    </citation>
    <scope>NUCLEOTIDE SEQUENCE</scope>
</reference>
<feature type="transmembrane region" description="Helical" evidence="1">
    <location>
        <begin position="22"/>
        <end position="40"/>
    </location>
</feature>
<sequence>MKVYFHKNQESSASSLWDHKSFLPLSLIGLVIWAISLNLLKLKLKDKKIY</sequence>
<evidence type="ECO:0000256" key="1">
    <source>
        <dbReference type="SAM" id="Phobius"/>
    </source>
</evidence>